<dbReference type="InterPro" id="IPR025110">
    <property type="entry name" value="AMP-bd_C"/>
</dbReference>
<dbReference type="PANTHER" id="PTHR43201">
    <property type="entry name" value="ACYL-COA SYNTHETASE"/>
    <property type="match status" value="1"/>
</dbReference>
<dbReference type="InterPro" id="IPR000873">
    <property type="entry name" value="AMP-dep_synth/lig_dom"/>
</dbReference>
<dbReference type="Gene3D" id="3.40.50.12780">
    <property type="entry name" value="N-terminal domain of ligase-like"/>
    <property type="match status" value="2"/>
</dbReference>
<dbReference type="InterPro" id="IPR020845">
    <property type="entry name" value="AMP-binding_CS"/>
</dbReference>
<dbReference type="Pfam" id="PF13193">
    <property type="entry name" value="AMP-binding_C"/>
    <property type="match status" value="1"/>
</dbReference>
<keyword evidence="7" id="KW-1185">Reference proteome</keyword>
<feature type="region of interest" description="Disordered" evidence="3">
    <location>
        <begin position="130"/>
        <end position="230"/>
    </location>
</feature>
<name>A0ABN1WMC8_9PSEU</name>
<dbReference type="InterPro" id="IPR045851">
    <property type="entry name" value="AMP-bd_C_sf"/>
</dbReference>
<evidence type="ECO:0000256" key="2">
    <source>
        <dbReference type="ARBA" id="ARBA00022598"/>
    </source>
</evidence>
<dbReference type="Pfam" id="PF00501">
    <property type="entry name" value="AMP-binding"/>
    <property type="match status" value="1"/>
</dbReference>
<sequence length="590" mass="59661">MAGSTEEPGENVADLVAAAARQRPDADGIIDPASTATLTWTDVDAAVNVFARRLSDADVRPGDRVGLRLPTCAELVIGLFAVFRAGAIAVPLSPTAPDAEARERLTDCGARLLVAHAGLGDVPALAPDLGRPGDVAADGPAGDPAAADPAAADPAAADPAAADPAAADPAAADPAAADPAAADPDAADPAAADPDAAGPDGHGAEVPAVAESRPPQPVEPSGSQPVAPRASGEDIAAIVYTSGTSGPARGVLLSHRALLANVRQLAAVMPTGDGPDRTLLAVPLHHIYGLGPGLLVPTATAATVVLAQRFDARDTLHACRTHAISVVVGVPAMYADLASSPAGELADAAATVETFLSGAAPLHPRVLNAITDATGQAVYEGYGLTEAAPVVTSTLVTGQAKAGSVGRALPGVELRLVDSDGSPAHAPLDPADPDDAFGDDIGLTGLVAVRGANLFSGYWPDGAHGPDADGWYRTGDVGYLDTDGDLHLVDRANDLIIVNGFNVYPREIEDVVLTLPEVAEVAVVGVLDERAGESVRAVVRPEPGAALSEQQVIDVCAARLARYKVPSTVELVDELPHTAVGKLRRVQLRT</sequence>
<evidence type="ECO:0000313" key="7">
    <source>
        <dbReference type="Proteomes" id="UP001500653"/>
    </source>
</evidence>
<evidence type="ECO:0000313" key="6">
    <source>
        <dbReference type="EMBL" id="GAA1251459.1"/>
    </source>
</evidence>
<evidence type="ECO:0000256" key="1">
    <source>
        <dbReference type="ARBA" id="ARBA00006432"/>
    </source>
</evidence>
<accession>A0ABN1WMC8</accession>
<feature type="domain" description="AMP-binding enzyme C-terminal" evidence="5">
    <location>
        <begin position="507"/>
        <end position="582"/>
    </location>
</feature>
<keyword evidence="2" id="KW-0436">Ligase</keyword>
<comment type="caution">
    <text evidence="6">The sequence shown here is derived from an EMBL/GenBank/DDBJ whole genome shotgun (WGS) entry which is preliminary data.</text>
</comment>
<feature type="compositionally biased region" description="Low complexity" evidence="3">
    <location>
        <begin position="136"/>
        <end position="199"/>
    </location>
</feature>
<protein>
    <recommendedName>
        <fullName evidence="8">Long-chain acyl-CoA synthetase</fullName>
    </recommendedName>
</protein>
<gene>
    <name evidence="6" type="ORF">GCM10009676_42820</name>
</gene>
<dbReference type="Proteomes" id="UP001500653">
    <property type="component" value="Unassembled WGS sequence"/>
</dbReference>
<dbReference type="InterPro" id="IPR042099">
    <property type="entry name" value="ANL_N_sf"/>
</dbReference>
<evidence type="ECO:0000256" key="3">
    <source>
        <dbReference type="SAM" id="MobiDB-lite"/>
    </source>
</evidence>
<feature type="domain" description="AMP-dependent synthetase/ligase" evidence="4">
    <location>
        <begin position="18"/>
        <end position="459"/>
    </location>
</feature>
<dbReference type="PANTHER" id="PTHR43201:SF5">
    <property type="entry name" value="MEDIUM-CHAIN ACYL-COA LIGASE ACSF2, MITOCHONDRIAL"/>
    <property type="match status" value="1"/>
</dbReference>
<reference evidence="6 7" key="1">
    <citation type="journal article" date="2019" name="Int. J. Syst. Evol. Microbiol.">
        <title>The Global Catalogue of Microorganisms (GCM) 10K type strain sequencing project: providing services to taxonomists for standard genome sequencing and annotation.</title>
        <authorList>
            <consortium name="The Broad Institute Genomics Platform"/>
            <consortium name="The Broad Institute Genome Sequencing Center for Infectious Disease"/>
            <person name="Wu L."/>
            <person name="Ma J."/>
        </authorList>
    </citation>
    <scope>NUCLEOTIDE SEQUENCE [LARGE SCALE GENOMIC DNA]</scope>
    <source>
        <strain evidence="6 7">JCM 13023</strain>
    </source>
</reference>
<comment type="similarity">
    <text evidence="1">Belongs to the ATP-dependent AMP-binding enzyme family.</text>
</comment>
<evidence type="ECO:0000259" key="4">
    <source>
        <dbReference type="Pfam" id="PF00501"/>
    </source>
</evidence>
<evidence type="ECO:0000259" key="5">
    <source>
        <dbReference type="Pfam" id="PF13193"/>
    </source>
</evidence>
<evidence type="ECO:0008006" key="8">
    <source>
        <dbReference type="Google" id="ProtNLM"/>
    </source>
</evidence>
<organism evidence="6 7">
    <name type="scientific">Prauserella halophila</name>
    <dbReference type="NCBI Taxonomy" id="185641"/>
    <lineage>
        <taxon>Bacteria</taxon>
        <taxon>Bacillati</taxon>
        <taxon>Actinomycetota</taxon>
        <taxon>Actinomycetes</taxon>
        <taxon>Pseudonocardiales</taxon>
        <taxon>Pseudonocardiaceae</taxon>
        <taxon>Prauserella</taxon>
    </lineage>
</organism>
<dbReference type="PROSITE" id="PS00455">
    <property type="entry name" value="AMP_BINDING"/>
    <property type="match status" value="1"/>
</dbReference>
<dbReference type="RefSeq" id="WP_344056572.1">
    <property type="nucleotide sequence ID" value="NZ_BAAALN010000019.1"/>
</dbReference>
<proteinExistence type="inferred from homology"/>
<dbReference type="EMBL" id="BAAALN010000019">
    <property type="protein sequence ID" value="GAA1251459.1"/>
    <property type="molecule type" value="Genomic_DNA"/>
</dbReference>
<dbReference type="Gene3D" id="3.30.300.30">
    <property type="match status" value="1"/>
</dbReference>
<dbReference type="SUPFAM" id="SSF56801">
    <property type="entry name" value="Acetyl-CoA synthetase-like"/>
    <property type="match status" value="1"/>
</dbReference>